<keyword evidence="3" id="KW-1185">Reference proteome</keyword>
<gene>
    <name evidence="2" type="ORF">Rmf_24880</name>
</gene>
<dbReference type="NCBIfam" id="TIGR00444">
    <property type="entry name" value="mazG"/>
    <property type="match status" value="1"/>
</dbReference>
<sequence>MPQDPATATLHLIEVMARLRHPETGCPWDQVQDFASIAPYTIEEAYEVEDAIARGSPAILLDELGDLLFQVVYHARMAEERGWFAFADVAGAISDKMIRRHPHVFGAEETRTADQQVAAWEVQKAAERATRAETGTLAGIPTGLPALTRAAKLTRRAGRVGFDWPDAVAVLDKLEEEAAELRAELRSDGHPADPAALRDEVGDLLFVLANLARKLDLDPEDCLRGANRKFERRFSYIEQTLKVAGKTPAESTLHEMETLWSDAKRVERET</sequence>
<dbReference type="NCBIfam" id="NF007113">
    <property type="entry name" value="PRK09562.1"/>
    <property type="match status" value="1"/>
</dbReference>
<evidence type="ECO:0000313" key="3">
    <source>
        <dbReference type="Proteomes" id="UP000831327"/>
    </source>
</evidence>
<feature type="domain" description="NTP pyrophosphohydrolase MazG-like" evidence="1">
    <location>
        <begin position="32"/>
        <end position="105"/>
    </location>
</feature>
<dbReference type="EMBL" id="AP025637">
    <property type="protein sequence ID" value="BDG72559.1"/>
    <property type="molecule type" value="Genomic_DNA"/>
</dbReference>
<organism evidence="2 3">
    <name type="scientific">Roseomonas fluvialis</name>
    <dbReference type="NCBI Taxonomy" id="1750527"/>
    <lineage>
        <taxon>Bacteria</taxon>
        <taxon>Pseudomonadati</taxon>
        <taxon>Pseudomonadota</taxon>
        <taxon>Alphaproteobacteria</taxon>
        <taxon>Acetobacterales</taxon>
        <taxon>Roseomonadaceae</taxon>
        <taxon>Roseomonas</taxon>
    </lineage>
</organism>
<dbReference type="InterPro" id="IPR048015">
    <property type="entry name" value="NTP-PPase_MazG-like_N"/>
</dbReference>
<dbReference type="RefSeq" id="WP_244459758.1">
    <property type="nucleotide sequence ID" value="NZ_AP025637.1"/>
</dbReference>
<accession>A0ABN6P4K2</accession>
<dbReference type="PANTHER" id="PTHR30522">
    <property type="entry name" value="NUCLEOSIDE TRIPHOSPHATE PYROPHOSPHOHYDROLASE"/>
    <property type="match status" value="1"/>
</dbReference>
<proteinExistence type="predicted"/>
<name>A0ABN6P4K2_9PROT</name>
<dbReference type="InterPro" id="IPR048011">
    <property type="entry name" value="NTP-PPase_MazG-like_C"/>
</dbReference>
<dbReference type="CDD" id="cd11528">
    <property type="entry name" value="NTP-PPase_MazG_Nterm"/>
    <property type="match status" value="1"/>
</dbReference>
<dbReference type="PANTHER" id="PTHR30522:SF0">
    <property type="entry name" value="NUCLEOSIDE TRIPHOSPHATE PYROPHOSPHOHYDROLASE"/>
    <property type="match status" value="1"/>
</dbReference>
<protein>
    <submittedName>
        <fullName evidence="2">Nucleoside triphosphate pyrophosphohydrolase</fullName>
    </submittedName>
</protein>
<reference evidence="2 3" key="1">
    <citation type="journal article" date="2016" name="Microbes Environ.">
        <title>Phylogenetically diverse aerobic anoxygenic phototrophic bacteria isolated from epilithic biofilms in Tama river, Japan.</title>
        <authorList>
            <person name="Hirose S."/>
            <person name="Matsuura K."/>
            <person name="Haruta S."/>
        </authorList>
    </citation>
    <scope>NUCLEOTIDE SEQUENCE [LARGE SCALE GENOMIC DNA]</scope>
    <source>
        <strain evidence="2 3">S08</strain>
    </source>
</reference>
<feature type="domain" description="NTP pyrophosphohydrolase MazG-like" evidence="1">
    <location>
        <begin position="171"/>
        <end position="233"/>
    </location>
</feature>
<evidence type="ECO:0000313" key="2">
    <source>
        <dbReference type="EMBL" id="BDG72559.1"/>
    </source>
</evidence>
<evidence type="ECO:0000259" key="1">
    <source>
        <dbReference type="Pfam" id="PF03819"/>
    </source>
</evidence>
<dbReference type="CDD" id="cd11529">
    <property type="entry name" value="NTP-PPase_MazG_Cterm"/>
    <property type="match status" value="1"/>
</dbReference>
<dbReference type="SUPFAM" id="SSF101386">
    <property type="entry name" value="all-alpha NTP pyrophosphatases"/>
    <property type="match status" value="2"/>
</dbReference>
<dbReference type="Pfam" id="PF03819">
    <property type="entry name" value="MazG"/>
    <property type="match status" value="2"/>
</dbReference>
<dbReference type="Proteomes" id="UP000831327">
    <property type="component" value="Chromosome"/>
</dbReference>
<dbReference type="InterPro" id="IPR011551">
    <property type="entry name" value="NTP_PyrPHydrolase_MazG"/>
</dbReference>
<dbReference type="Gene3D" id="1.10.287.1080">
    <property type="entry name" value="MazG-like"/>
    <property type="match status" value="2"/>
</dbReference>
<dbReference type="InterPro" id="IPR004518">
    <property type="entry name" value="MazG-like_dom"/>
</dbReference>